<evidence type="ECO:0000313" key="1">
    <source>
        <dbReference type="Proteomes" id="UP000887579"/>
    </source>
</evidence>
<dbReference type="Proteomes" id="UP000887579">
    <property type="component" value="Unplaced"/>
</dbReference>
<accession>A0AC34G4I3</accession>
<organism evidence="1 2">
    <name type="scientific">Panagrolaimus sp. ES5</name>
    <dbReference type="NCBI Taxonomy" id="591445"/>
    <lineage>
        <taxon>Eukaryota</taxon>
        <taxon>Metazoa</taxon>
        <taxon>Ecdysozoa</taxon>
        <taxon>Nematoda</taxon>
        <taxon>Chromadorea</taxon>
        <taxon>Rhabditida</taxon>
        <taxon>Tylenchina</taxon>
        <taxon>Panagrolaimomorpha</taxon>
        <taxon>Panagrolaimoidea</taxon>
        <taxon>Panagrolaimidae</taxon>
        <taxon>Panagrolaimus</taxon>
    </lineage>
</organism>
<proteinExistence type="predicted"/>
<name>A0AC34G4I3_9BILA</name>
<evidence type="ECO:0000313" key="2">
    <source>
        <dbReference type="WBParaSite" id="ES5_v2.g24593.t1"/>
    </source>
</evidence>
<reference evidence="2" key="1">
    <citation type="submission" date="2022-11" db="UniProtKB">
        <authorList>
            <consortium name="WormBaseParasite"/>
        </authorList>
    </citation>
    <scope>IDENTIFICATION</scope>
</reference>
<protein>
    <submittedName>
        <fullName evidence="2">Uncharacterized protein</fullName>
    </submittedName>
</protein>
<sequence>MKSTIESLVEIEPGTGKSKFFSGMTQINVTSLESKDAQNTLKAWIDNVEKTIIQNASIPDALSKLKKIGTSMDVLFVKKPIIEDFIAWQNISSWGPVSVFQFVMDEYNIDAFWEVVARDGGYRCVIYDYIFKLTKGNKVIQRNLYTTNATCDKSIKMVLRIINLPYDFPVYERNVVKTTILPSGISINQVIRVAKLYFISKKITCGRLLHIFGNYPAAKFPTKIIHTFVKFLRQLQQEYPGKTPDYCVSFFSDRVTYLIDLSPDHVNYFMKVRWEKIFGSVFDNVIVHDCQIQILKEKAPEFYKQKIVKQEL</sequence>
<dbReference type="WBParaSite" id="ES5_v2.g24593.t1">
    <property type="protein sequence ID" value="ES5_v2.g24593.t1"/>
    <property type="gene ID" value="ES5_v2.g24593"/>
</dbReference>